<evidence type="ECO:0000259" key="4">
    <source>
        <dbReference type="Pfam" id="PF13193"/>
    </source>
</evidence>
<dbReference type="InterPro" id="IPR050237">
    <property type="entry name" value="ATP-dep_AMP-bd_enzyme"/>
</dbReference>
<dbReference type="Proteomes" id="UP000254848">
    <property type="component" value="Unassembled WGS sequence"/>
</dbReference>
<dbReference type="InterPro" id="IPR020845">
    <property type="entry name" value="AMP-binding_CS"/>
</dbReference>
<dbReference type="PANTHER" id="PTHR43767">
    <property type="entry name" value="LONG-CHAIN-FATTY-ACID--COA LIGASE"/>
    <property type="match status" value="1"/>
</dbReference>
<evidence type="ECO:0000313" key="5">
    <source>
        <dbReference type="EMBL" id="RDK96586.1"/>
    </source>
</evidence>
<comment type="similarity">
    <text evidence="1">Belongs to the ATP-dependent AMP-binding enzyme family.</text>
</comment>
<keyword evidence="6" id="KW-1185">Reference proteome</keyword>
<dbReference type="EMBL" id="QRAP01000001">
    <property type="protein sequence ID" value="RDK96586.1"/>
    <property type="molecule type" value="Genomic_DNA"/>
</dbReference>
<dbReference type="Pfam" id="PF13193">
    <property type="entry name" value="AMP-binding_C"/>
    <property type="match status" value="1"/>
</dbReference>
<dbReference type="Pfam" id="PF00501">
    <property type="entry name" value="AMP-binding"/>
    <property type="match status" value="1"/>
</dbReference>
<reference evidence="5 6" key="1">
    <citation type="submission" date="2018-07" db="EMBL/GenBank/DDBJ databases">
        <title>Genomic Encyclopedia of Type Strains, Phase IV (KMG-IV): sequencing the most valuable type-strain genomes for metagenomic binning, comparative biology and taxonomic classification.</title>
        <authorList>
            <person name="Goeker M."/>
        </authorList>
    </citation>
    <scope>NUCLEOTIDE SEQUENCE [LARGE SCALE GENOMIC DNA]</scope>
    <source>
        <strain evidence="5 6">DSM 103736</strain>
    </source>
</reference>
<evidence type="ECO:0000256" key="1">
    <source>
        <dbReference type="ARBA" id="ARBA00006432"/>
    </source>
</evidence>
<accession>A0A370R2E6</accession>
<dbReference type="FunFam" id="3.30.300.30:FF:000008">
    <property type="entry name" value="2,3-dihydroxybenzoate-AMP ligase"/>
    <property type="match status" value="1"/>
</dbReference>
<name>A0A370R2E6_9GAMM</name>
<gene>
    <name evidence="5" type="ORF">C8D90_10114</name>
</gene>
<dbReference type="SUPFAM" id="SSF56801">
    <property type="entry name" value="Acetyl-CoA synthetase-like"/>
    <property type="match status" value="1"/>
</dbReference>
<dbReference type="InterPro" id="IPR025110">
    <property type="entry name" value="AMP-bd_C"/>
</dbReference>
<feature type="domain" description="AMP-binding enzyme C-terminal" evidence="4">
    <location>
        <begin position="431"/>
        <end position="506"/>
    </location>
</feature>
<keyword evidence="2 5" id="KW-0436">Ligase</keyword>
<proteinExistence type="inferred from homology"/>
<dbReference type="RefSeq" id="WP_115456371.1">
    <property type="nucleotide sequence ID" value="NZ_QRAP01000001.1"/>
</dbReference>
<evidence type="ECO:0000313" key="6">
    <source>
        <dbReference type="Proteomes" id="UP000254848"/>
    </source>
</evidence>
<evidence type="ECO:0000259" key="3">
    <source>
        <dbReference type="Pfam" id="PF00501"/>
    </source>
</evidence>
<dbReference type="InterPro" id="IPR045851">
    <property type="entry name" value="AMP-bd_C_sf"/>
</dbReference>
<dbReference type="PROSITE" id="PS00455">
    <property type="entry name" value="AMP_BINDING"/>
    <property type="match status" value="1"/>
</dbReference>
<dbReference type="InterPro" id="IPR000873">
    <property type="entry name" value="AMP-dep_synth/lig_dom"/>
</dbReference>
<protein>
    <submittedName>
        <fullName evidence="5">Crotonobetaine/carnitine-CoA ligase</fullName>
    </submittedName>
</protein>
<evidence type="ECO:0000256" key="2">
    <source>
        <dbReference type="ARBA" id="ARBA00022598"/>
    </source>
</evidence>
<dbReference type="AlphaFoldDB" id="A0A370R2E6"/>
<sequence>MDTIGDTTLRDMWDERAARYGDKTALVYEDCAGNTREYSYARLGADINRAANLFLSLGIGKGDRVAVQIANSPEFVMCWYGLACIGAIAVPVNTQYTAGECEYLTEKCGVTAVVAEAAFLPLYRTVRHTLRHILLVRGGETLPPDVLAFETLHQHQPDRLVRCEPLGSDDVAEILFTSGTTSRPKGVVITHCNLLHAGRFTAWQVGITRNERYLSSMPAFHVDFQCSAAMPVFMMGATLILLEKYSARNFWRQVCLHRATLTHSMPLILRTLLLQPVAAWEKNHCLRDMGFYLNISLAEKARFEQRFNVTLFNSYGLSETLVGLIGDCPGDERHYPSIGRPGLGYEAKIADREGNALGPHQVGEIYVRGVPGRTLFREYYNDPQATQATLTPDGWMRTGDKGYVDERGLFYFVDRAVNVIKRSGENIASSEVETLLESHPGVAEAAVIGVPDPIRDEAVKAYIIVRDGVTLSEAEILDYCAAGLAKFKVPSYIEFVRELPRTCTGKVCKKQLKARPVLCEE</sequence>
<feature type="domain" description="AMP-dependent synthetase/ligase" evidence="3">
    <location>
        <begin position="14"/>
        <end position="380"/>
    </location>
</feature>
<dbReference type="NCBIfam" id="NF005947">
    <property type="entry name" value="PRK08008.1"/>
    <property type="match status" value="1"/>
</dbReference>
<dbReference type="Gene3D" id="3.30.300.30">
    <property type="match status" value="1"/>
</dbReference>
<dbReference type="OrthoDB" id="9803968at2"/>
<dbReference type="PANTHER" id="PTHR43767:SF1">
    <property type="entry name" value="NONRIBOSOMAL PEPTIDE SYNTHASE PES1 (EUROFUNG)-RELATED"/>
    <property type="match status" value="1"/>
</dbReference>
<dbReference type="Gene3D" id="3.40.50.12780">
    <property type="entry name" value="N-terminal domain of ligase-like"/>
    <property type="match status" value="1"/>
</dbReference>
<dbReference type="GO" id="GO:0016878">
    <property type="term" value="F:acid-thiol ligase activity"/>
    <property type="evidence" value="ECO:0007669"/>
    <property type="project" value="UniProtKB-ARBA"/>
</dbReference>
<comment type="caution">
    <text evidence="5">The sequence shown here is derived from an EMBL/GenBank/DDBJ whole genome shotgun (WGS) entry which is preliminary data.</text>
</comment>
<dbReference type="InterPro" id="IPR042099">
    <property type="entry name" value="ANL_N_sf"/>
</dbReference>
<organism evidence="5 6">
    <name type="scientific">Enterobacillus tribolii</name>
    <dbReference type="NCBI Taxonomy" id="1487935"/>
    <lineage>
        <taxon>Bacteria</taxon>
        <taxon>Pseudomonadati</taxon>
        <taxon>Pseudomonadota</taxon>
        <taxon>Gammaproteobacteria</taxon>
        <taxon>Enterobacterales</taxon>
        <taxon>Hafniaceae</taxon>
        <taxon>Enterobacillus</taxon>
    </lineage>
</organism>